<organism evidence="2 3">
    <name type="scientific">Trifolium medium</name>
    <dbReference type="NCBI Taxonomy" id="97028"/>
    <lineage>
        <taxon>Eukaryota</taxon>
        <taxon>Viridiplantae</taxon>
        <taxon>Streptophyta</taxon>
        <taxon>Embryophyta</taxon>
        <taxon>Tracheophyta</taxon>
        <taxon>Spermatophyta</taxon>
        <taxon>Magnoliopsida</taxon>
        <taxon>eudicotyledons</taxon>
        <taxon>Gunneridae</taxon>
        <taxon>Pentapetalae</taxon>
        <taxon>rosids</taxon>
        <taxon>fabids</taxon>
        <taxon>Fabales</taxon>
        <taxon>Fabaceae</taxon>
        <taxon>Papilionoideae</taxon>
        <taxon>50 kb inversion clade</taxon>
        <taxon>NPAAA clade</taxon>
        <taxon>Hologalegina</taxon>
        <taxon>IRL clade</taxon>
        <taxon>Trifolieae</taxon>
        <taxon>Trifolium</taxon>
    </lineage>
</organism>
<protein>
    <submittedName>
        <fullName evidence="2">Uncharacterized protein</fullName>
    </submittedName>
</protein>
<feature type="region of interest" description="Disordered" evidence="1">
    <location>
        <begin position="1"/>
        <end position="22"/>
    </location>
</feature>
<dbReference type="AlphaFoldDB" id="A0A392RSD1"/>
<name>A0A392RSD1_9FABA</name>
<feature type="non-terminal residue" evidence="2">
    <location>
        <position position="1"/>
    </location>
</feature>
<proteinExistence type="predicted"/>
<comment type="caution">
    <text evidence="2">The sequence shown here is derived from an EMBL/GenBank/DDBJ whole genome shotgun (WGS) entry which is preliminary data.</text>
</comment>
<dbReference type="EMBL" id="LXQA010256346">
    <property type="protein sequence ID" value="MCI38466.1"/>
    <property type="molecule type" value="Genomic_DNA"/>
</dbReference>
<accession>A0A392RSD1</accession>
<keyword evidence="3" id="KW-1185">Reference proteome</keyword>
<evidence type="ECO:0000256" key="1">
    <source>
        <dbReference type="SAM" id="MobiDB-lite"/>
    </source>
</evidence>
<sequence length="68" mass="7347">VLRAARPTVKSPTSSPTSGKLQSNLHKHVSHLLIQTPEHLLGEVSISLLVGQSRSSLVLLSSQRFLHA</sequence>
<dbReference type="Proteomes" id="UP000265520">
    <property type="component" value="Unassembled WGS sequence"/>
</dbReference>
<reference evidence="2 3" key="1">
    <citation type="journal article" date="2018" name="Front. Plant Sci.">
        <title>Red Clover (Trifolium pratense) and Zigzag Clover (T. medium) - A Picture of Genomic Similarities and Differences.</title>
        <authorList>
            <person name="Dluhosova J."/>
            <person name="Istvanek J."/>
            <person name="Nedelnik J."/>
            <person name="Repkova J."/>
        </authorList>
    </citation>
    <scope>NUCLEOTIDE SEQUENCE [LARGE SCALE GENOMIC DNA]</scope>
    <source>
        <strain evidence="3">cv. 10/8</strain>
        <tissue evidence="2">Leaf</tissue>
    </source>
</reference>
<evidence type="ECO:0000313" key="3">
    <source>
        <dbReference type="Proteomes" id="UP000265520"/>
    </source>
</evidence>
<evidence type="ECO:0000313" key="2">
    <source>
        <dbReference type="EMBL" id="MCI38466.1"/>
    </source>
</evidence>